<gene>
    <name evidence="7" type="ORF">ACFPP7_06710</name>
</gene>
<protein>
    <submittedName>
        <fullName evidence="7">H-NS family nucleoid-associated regulatory protein</fullName>
    </submittedName>
</protein>
<evidence type="ECO:0000313" key="7">
    <source>
        <dbReference type="EMBL" id="MFC5520606.1"/>
    </source>
</evidence>
<evidence type="ECO:0000256" key="2">
    <source>
        <dbReference type="ARBA" id="ARBA00010610"/>
    </source>
</evidence>
<accession>A0ABW0Q712</accession>
<dbReference type="Pfam" id="PF00816">
    <property type="entry name" value="Histone_HNS"/>
    <property type="match status" value="1"/>
</dbReference>
<dbReference type="InterPro" id="IPR027444">
    <property type="entry name" value="H-NS_C_dom"/>
</dbReference>
<proteinExistence type="inferred from homology"/>
<evidence type="ECO:0000259" key="6">
    <source>
        <dbReference type="SMART" id="SM00528"/>
    </source>
</evidence>
<evidence type="ECO:0000256" key="1">
    <source>
        <dbReference type="ARBA" id="ARBA00004453"/>
    </source>
</evidence>
<evidence type="ECO:0000256" key="3">
    <source>
        <dbReference type="ARBA" id="ARBA00022490"/>
    </source>
</evidence>
<dbReference type="RefSeq" id="WP_068831277.1">
    <property type="nucleotide sequence ID" value="NZ_JBHSMX010000011.1"/>
</dbReference>
<comment type="subcellular location">
    <subcellularLocation>
        <location evidence="1">Cytoplasm</location>
        <location evidence="1">Nucleoid</location>
    </subcellularLocation>
</comment>
<dbReference type="Gene3D" id="4.10.430.10">
    <property type="entry name" value="Histone-like protein H-NS, C-terminal domain"/>
    <property type="match status" value="1"/>
</dbReference>
<keyword evidence="4" id="KW-0238">DNA-binding</keyword>
<dbReference type="EMBL" id="JBHSMX010000011">
    <property type="protein sequence ID" value="MFC5520606.1"/>
    <property type="molecule type" value="Genomic_DNA"/>
</dbReference>
<comment type="caution">
    <text evidence="7">The sequence shown here is derived from an EMBL/GenBank/DDBJ whole genome shotgun (WGS) entry which is preliminary data.</text>
</comment>
<keyword evidence="8" id="KW-1185">Reference proteome</keyword>
<feature type="domain" description="DNA-binding protein H-NS-like C-terminal" evidence="6">
    <location>
        <begin position="68"/>
        <end position="112"/>
    </location>
</feature>
<keyword evidence="3" id="KW-0963">Cytoplasm</keyword>
<organism evidence="7 8">
    <name type="scientific">Polaromonas jejuensis</name>
    <dbReference type="NCBI Taxonomy" id="457502"/>
    <lineage>
        <taxon>Bacteria</taxon>
        <taxon>Pseudomonadati</taxon>
        <taxon>Pseudomonadota</taxon>
        <taxon>Betaproteobacteria</taxon>
        <taxon>Burkholderiales</taxon>
        <taxon>Comamonadaceae</taxon>
        <taxon>Polaromonas</taxon>
    </lineage>
</organism>
<dbReference type="PANTHER" id="PTHR38097">
    <property type="match status" value="1"/>
</dbReference>
<keyword evidence="5" id="KW-0175">Coiled coil</keyword>
<evidence type="ECO:0000256" key="4">
    <source>
        <dbReference type="ARBA" id="ARBA00023125"/>
    </source>
</evidence>
<dbReference type="PANTHER" id="PTHR38097:SF2">
    <property type="entry name" value="DNA-BINDING PROTEIN STPA"/>
    <property type="match status" value="1"/>
</dbReference>
<evidence type="ECO:0000313" key="8">
    <source>
        <dbReference type="Proteomes" id="UP001596084"/>
    </source>
</evidence>
<dbReference type="InterPro" id="IPR037150">
    <property type="entry name" value="H-NS_C_dom_sf"/>
</dbReference>
<reference evidence="8" key="1">
    <citation type="journal article" date="2019" name="Int. J. Syst. Evol. Microbiol.">
        <title>The Global Catalogue of Microorganisms (GCM) 10K type strain sequencing project: providing services to taxonomists for standard genome sequencing and annotation.</title>
        <authorList>
            <consortium name="The Broad Institute Genomics Platform"/>
            <consortium name="The Broad Institute Genome Sequencing Center for Infectious Disease"/>
            <person name="Wu L."/>
            <person name="Ma J."/>
        </authorList>
    </citation>
    <scope>NUCLEOTIDE SEQUENCE [LARGE SCALE GENOMIC DNA]</scope>
    <source>
        <strain evidence="8">CGMCC 4.7277</strain>
    </source>
</reference>
<comment type="similarity">
    <text evidence="2">Belongs to the histone-like protein H-NS family.</text>
</comment>
<dbReference type="Proteomes" id="UP001596084">
    <property type="component" value="Unassembled WGS sequence"/>
</dbReference>
<dbReference type="SUPFAM" id="SSF81273">
    <property type="entry name" value="H-NS histone-like proteins"/>
    <property type="match status" value="1"/>
</dbReference>
<evidence type="ECO:0000256" key="5">
    <source>
        <dbReference type="SAM" id="Coils"/>
    </source>
</evidence>
<dbReference type="SMART" id="SM00528">
    <property type="entry name" value="HNS"/>
    <property type="match status" value="1"/>
</dbReference>
<sequence>MSTLSQLQQQINEAEAKVNELRKKLDEERKTERTQAIAAARELIKTHGLTASELGFSGKAPAKRASSDDKRIVVAPKYKDPASGKTWTGRGKTPAWLATQLAAGRTKQDFLI</sequence>
<name>A0ABW0Q712_9BURK</name>
<feature type="coiled-coil region" evidence="5">
    <location>
        <begin position="4"/>
        <end position="31"/>
    </location>
</feature>